<accession>A0AAN6ZYL3</accession>
<dbReference type="SUPFAM" id="SSF53927">
    <property type="entry name" value="Cytidine deaminase-like"/>
    <property type="match status" value="1"/>
</dbReference>
<evidence type="ECO:0000256" key="2">
    <source>
        <dbReference type="ARBA" id="ARBA00015856"/>
    </source>
</evidence>
<dbReference type="GO" id="GO:0006139">
    <property type="term" value="P:nucleobase-containing compound metabolic process"/>
    <property type="evidence" value="ECO:0007669"/>
    <property type="project" value="UniProtKB-ARBA"/>
</dbReference>
<dbReference type="SMART" id="SM00320">
    <property type="entry name" value="WD40"/>
    <property type="match status" value="5"/>
</dbReference>
<dbReference type="InterPro" id="IPR054471">
    <property type="entry name" value="GPIID_WHD"/>
</dbReference>
<comment type="subcellular location">
    <subcellularLocation>
        <location evidence="4">Endoplasmic reticulum membrane</location>
    </subcellularLocation>
</comment>
<dbReference type="Pfam" id="PF18785">
    <property type="entry name" value="Inv-AAD"/>
    <property type="match status" value="1"/>
</dbReference>
<evidence type="ECO:0000256" key="3">
    <source>
        <dbReference type="ARBA" id="ARBA00022737"/>
    </source>
</evidence>
<keyword evidence="4" id="KW-0813">Transport</keyword>
<name>A0AAN6ZYL3_9PEZI</name>
<dbReference type="Gene3D" id="2.130.10.10">
    <property type="entry name" value="YVTN repeat-like/Quinoprotein amine dehydrogenase"/>
    <property type="match status" value="2"/>
</dbReference>
<dbReference type="Proteomes" id="UP001302745">
    <property type="component" value="Unassembled WGS sequence"/>
</dbReference>
<dbReference type="GO" id="GO:0005789">
    <property type="term" value="C:endoplasmic reticulum membrane"/>
    <property type="evidence" value="ECO:0007669"/>
    <property type="project" value="UniProtKB-SubCell"/>
</dbReference>
<dbReference type="PROSITE" id="PS51747">
    <property type="entry name" value="CYT_DCMP_DEAMINASES_2"/>
    <property type="match status" value="1"/>
</dbReference>
<dbReference type="Gene3D" id="3.40.50.1820">
    <property type="entry name" value="alpha/beta hydrolase"/>
    <property type="match status" value="1"/>
</dbReference>
<comment type="caution">
    <text evidence="6">The sequence shown here is derived from an EMBL/GenBank/DDBJ whole genome shotgun (WGS) entry which is preliminary data.</text>
</comment>
<dbReference type="Gene3D" id="3.40.50.300">
    <property type="entry name" value="P-loop containing nucleotide triphosphate hydrolases"/>
    <property type="match status" value="1"/>
</dbReference>
<reference evidence="6" key="2">
    <citation type="submission" date="2023-05" db="EMBL/GenBank/DDBJ databases">
        <authorList>
            <consortium name="Lawrence Berkeley National Laboratory"/>
            <person name="Steindorff A."/>
            <person name="Hensen N."/>
            <person name="Bonometti L."/>
            <person name="Westerberg I."/>
            <person name="Brannstrom I.O."/>
            <person name="Guillou S."/>
            <person name="Cros-Aarteil S."/>
            <person name="Calhoun S."/>
            <person name="Haridas S."/>
            <person name="Kuo A."/>
            <person name="Mondo S."/>
            <person name="Pangilinan J."/>
            <person name="Riley R."/>
            <person name="Labutti K."/>
            <person name="Andreopoulos B."/>
            <person name="Lipzen A."/>
            <person name="Chen C."/>
            <person name="Yanf M."/>
            <person name="Daum C."/>
            <person name="Ng V."/>
            <person name="Clum A."/>
            <person name="Ohm R."/>
            <person name="Martin F."/>
            <person name="Silar P."/>
            <person name="Natvig D."/>
            <person name="Lalanne C."/>
            <person name="Gautier V."/>
            <person name="Ament-Velasquez S.L."/>
            <person name="Kruys A."/>
            <person name="Hutchinson M.I."/>
            <person name="Powell A.J."/>
            <person name="Barry K."/>
            <person name="Miller A.N."/>
            <person name="Grigoriev I.V."/>
            <person name="Debuchy R."/>
            <person name="Gladieux P."/>
            <person name="Thoren M.H."/>
            <person name="Johannesson H."/>
        </authorList>
    </citation>
    <scope>NUCLEOTIDE SEQUENCE</scope>
    <source>
        <strain evidence="6">CBS 538.74</strain>
    </source>
</reference>
<dbReference type="Pfam" id="PF07819">
    <property type="entry name" value="PGAP1"/>
    <property type="match status" value="1"/>
</dbReference>
<dbReference type="GO" id="GO:0016788">
    <property type="term" value="F:hydrolase activity, acting on ester bonds"/>
    <property type="evidence" value="ECO:0007669"/>
    <property type="project" value="InterPro"/>
</dbReference>
<gene>
    <name evidence="6" type="ORF">C8A00DRAFT_41803</name>
</gene>
<dbReference type="InterPro" id="IPR012908">
    <property type="entry name" value="PGAP1-ab_dom-like"/>
</dbReference>
<dbReference type="InterPro" id="IPR016193">
    <property type="entry name" value="Cytidine_deaminase-like"/>
</dbReference>
<dbReference type="InterPro" id="IPR002125">
    <property type="entry name" value="CMP_dCMP_dom"/>
</dbReference>
<reference evidence="6" key="1">
    <citation type="journal article" date="2023" name="Mol. Phylogenet. Evol.">
        <title>Genome-scale phylogeny and comparative genomics of the fungal order Sordariales.</title>
        <authorList>
            <person name="Hensen N."/>
            <person name="Bonometti L."/>
            <person name="Westerberg I."/>
            <person name="Brannstrom I.O."/>
            <person name="Guillou S."/>
            <person name="Cros-Aarteil S."/>
            <person name="Calhoun S."/>
            <person name="Haridas S."/>
            <person name="Kuo A."/>
            <person name="Mondo S."/>
            <person name="Pangilinan J."/>
            <person name="Riley R."/>
            <person name="LaButti K."/>
            <person name="Andreopoulos B."/>
            <person name="Lipzen A."/>
            <person name="Chen C."/>
            <person name="Yan M."/>
            <person name="Daum C."/>
            <person name="Ng V."/>
            <person name="Clum A."/>
            <person name="Steindorff A."/>
            <person name="Ohm R.A."/>
            <person name="Martin F."/>
            <person name="Silar P."/>
            <person name="Natvig D.O."/>
            <person name="Lalanne C."/>
            <person name="Gautier V."/>
            <person name="Ament-Velasquez S.L."/>
            <person name="Kruys A."/>
            <person name="Hutchinson M.I."/>
            <person name="Powell A.J."/>
            <person name="Barry K."/>
            <person name="Miller A.N."/>
            <person name="Grigoriev I.V."/>
            <person name="Debuchy R."/>
            <person name="Gladieux P."/>
            <person name="Hiltunen Thoren M."/>
            <person name="Johannesson H."/>
        </authorList>
    </citation>
    <scope>NUCLEOTIDE SEQUENCE</scope>
    <source>
        <strain evidence="6">CBS 538.74</strain>
    </source>
</reference>
<evidence type="ECO:0000313" key="7">
    <source>
        <dbReference type="Proteomes" id="UP001302745"/>
    </source>
</evidence>
<keyword evidence="4" id="KW-0378">Hydrolase</keyword>
<organism evidence="6 7">
    <name type="scientific">Chaetomidium leptoderma</name>
    <dbReference type="NCBI Taxonomy" id="669021"/>
    <lineage>
        <taxon>Eukaryota</taxon>
        <taxon>Fungi</taxon>
        <taxon>Dikarya</taxon>
        <taxon>Ascomycota</taxon>
        <taxon>Pezizomycotina</taxon>
        <taxon>Sordariomycetes</taxon>
        <taxon>Sordariomycetidae</taxon>
        <taxon>Sordariales</taxon>
        <taxon>Chaetomiaceae</taxon>
        <taxon>Chaetomidium</taxon>
    </lineage>
</organism>
<protein>
    <recommendedName>
        <fullName evidence="2 4">GPI inositol-deacylase</fullName>
        <ecNumber evidence="4">3.1.-.-</ecNumber>
    </recommendedName>
</protein>
<dbReference type="SUPFAM" id="SSF53474">
    <property type="entry name" value="alpha/beta-Hydrolases"/>
    <property type="match status" value="1"/>
</dbReference>
<dbReference type="InterPro" id="IPR036322">
    <property type="entry name" value="WD40_repeat_dom_sf"/>
</dbReference>
<dbReference type="SUPFAM" id="SSF50978">
    <property type="entry name" value="WD40 repeat-like"/>
    <property type="match status" value="1"/>
</dbReference>
<dbReference type="Pfam" id="PF22939">
    <property type="entry name" value="WHD_GPIID"/>
    <property type="match status" value="1"/>
</dbReference>
<keyword evidence="7" id="KW-1185">Reference proteome</keyword>
<dbReference type="EMBL" id="MU856884">
    <property type="protein sequence ID" value="KAK4155617.1"/>
    <property type="molecule type" value="Genomic_DNA"/>
</dbReference>
<keyword evidence="4" id="KW-0256">Endoplasmic reticulum</keyword>
<proteinExistence type="inferred from homology"/>
<dbReference type="PANTHER" id="PTHR10039:SF16">
    <property type="entry name" value="GPI INOSITOL-DEACYLASE"/>
    <property type="match status" value="1"/>
</dbReference>
<dbReference type="InterPro" id="IPR015943">
    <property type="entry name" value="WD40/YVTN_repeat-like_dom_sf"/>
</dbReference>
<dbReference type="SUPFAM" id="SSF52540">
    <property type="entry name" value="P-loop containing nucleoside triphosphate hydrolases"/>
    <property type="match status" value="1"/>
</dbReference>
<comment type="function">
    <text evidence="1 4">Involved in inositol deacylation of GPI-anchored proteins which plays important roles in the quality control and ER-associated degradation of GPI-anchored proteins.</text>
</comment>
<dbReference type="InterPro" id="IPR027417">
    <property type="entry name" value="P-loop_NTPase"/>
</dbReference>
<keyword evidence="4" id="KW-0653">Protein transport</keyword>
<evidence type="ECO:0000256" key="1">
    <source>
        <dbReference type="ARBA" id="ARBA00003496"/>
    </source>
</evidence>
<evidence type="ECO:0000313" key="6">
    <source>
        <dbReference type="EMBL" id="KAK4155617.1"/>
    </source>
</evidence>
<keyword evidence="4" id="KW-0472">Membrane</keyword>
<evidence type="ECO:0000256" key="4">
    <source>
        <dbReference type="RuleBase" id="RU365011"/>
    </source>
</evidence>
<evidence type="ECO:0000259" key="5">
    <source>
        <dbReference type="PROSITE" id="PS51747"/>
    </source>
</evidence>
<sequence>MASHPIIAPGDHIAFMKYAVKRAQLSPPSPSKFCVGAVLVDADRNEILSTGYSEELPRDRLGDPGSTHAEHCCFIKVADMHGIHDFDIAKVLPPNTVLYTTMEPCNERLSGNRTCVERILGLGGAIKTVYVGIREPGTFIKLNEGIKRLEEAGVKVRDRLSTAITVVDDASSDTRGPLGLNLLHAPSEPRFDLIFVHGLGGGSRKTWSKTSSIRHYWPGEWLPKDPAFKNVRIHSFGYDSDWAKGNNGCLNIHHIGKSLLGELSTSPHVGDSNTDLFLIGHSMGGLVIKKAYMLAHQGAKSLANRIRAIYFLGTPHRGSDSARLLKNILQVASSAPAFVTDLVRGSGALQSINDEFRQYSADVELWSFYETQKLRAGVPSALIVDPESATLGYREENQMPMSADHRSICKFDDPSDQNYVIIRNCLVSSMKKIAATDARISALSQRDSIQSLASYLGVANQAEDDLLAVQEARAHGTCAWILEKQFYDEWKTPEQNAPPPILWVGGKPGTGKSVLAGSVVDDISRSGMPCSYYFFKHGDSSKSRLSACLRSLAFQMASVDPGVQSFLMKLQEDRFGVDHENERTLWRALFASGILGTTTLPHYWVIDALDECDNFTPFLESMLSKLDTSLRLRIFITSRETPELCRLFASLGPRRHWQEHISAEETLPDIERIVTAKGGVFFTDSEESRLVLERRIIEKSKGSFLWTLLVLDELSTAFSEGEIKRVLDEVPRGMEPLYQRTLDTMALATRGKSLAKAILTWTTCVTRPLTIRELECALEIDLKDKFPRLGETIRTLCGQLVTVDMNGKVQMVHESARDFLLDDGRDSEFAVNRTEAHTRIAKVCLEYLVGDEMKPPRTERRGSSFPKPRKKSEFLAYSNATFSSHLAKADPAADHVLALVDKFLSLNILTWIHNVAETKNLKTYARSCMGVRSWSTDLQRVAAKFADALIVSPAAIYSRLPPFSAPGKKLSVAGLPAYSWDDRLSCLDFDEFLAVGLRDGRVVLYHPHSSQEYRSLSHGETVMHLQFREQSDMLASSGLRTIHVWNVRTGQQLYRLLSPRRCIGLTFCDTLLMATSNQNELHSWDLDHEAAEQTKRSWRDGVDDGSPFLSRPPSAFSIAVAHRMAAIAYTGKPVTVWDLEQDAYYGSCGKKLPSGKTSTDPIVALVFNPNASIELLAASYLDGELVIIDPFTDKEVEKQRVSCHTLSASPDGRLLAGGGAGGVIQIFEFDTLRLLYKLKSSDIFIKALAFSRDGASLADLRGSQCNIWIPPVLLAGASLDDTASVDTSSTESSPTTTKVKITALTLIPNRGGILCGKKNGSVSVYDTNSGDHTSHLYSHKDAVRTLCWLPRSNTVMSTCLSNGILAWSLERSTRAAQVAWTVTTCTLDTRLDCDSTIVHLLPEEDGGKFIVSTNKSDHLWKVSTGKEESLIIHDHYPPRIWLQHPRSKPHAICVKQTAAHVYRWHDLSEVVSVSLADGRLVFLDNRSWVCSVDLNGAGAGIIGTIASYARHFFVPYDWFAGTRCPVGGITDHGDIVFARHGDVAVIKGGLDYSEVVEVSESPKLGDGP</sequence>
<dbReference type="PANTHER" id="PTHR10039">
    <property type="entry name" value="AMELOGENIN"/>
    <property type="match status" value="1"/>
</dbReference>
<dbReference type="GO" id="GO:0015031">
    <property type="term" value="P:protein transport"/>
    <property type="evidence" value="ECO:0007669"/>
    <property type="project" value="UniProtKB-KW"/>
</dbReference>
<dbReference type="Pfam" id="PF24883">
    <property type="entry name" value="NPHP3_N"/>
    <property type="match status" value="1"/>
</dbReference>
<dbReference type="Gene3D" id="3.40.140.10">
    <property type="entry name" value="Cytidine Deaminase, domain 2"/>
    <property type="match status" value="1"/>
</dbReference>
<comment type="similarity">
    <text evidence="4">Belongs to the GPI inositol-deacylase family.</text>
</comment>
<dbReference type="EC" id="3.1.-.-" evidence="4"/>
<dbReference type="InterPro" id="IPR029058">
    <property type="entry name" value="AB_hydrolase_fold"/>
</dbReference>
<feature type="domain" description="CMP/dCMP-type deaminase" evidence="5">
    <location>
        <begin position="10"/>
        <end position="142"/>
    </location>
</feature>
<dbReference type="InterPro" id="IPR001680">
    <property type="entry name" value="WD40_rpt"/>
</dbReference>
<keyword evidence="3" id="KW-0677">Repeat</keyword>
<dbReference type="InterPro" id="IPR056884">
    <property type="entry name" value="NPHP3-like_N"/>
</dbReference>